<evidence type="ECO:0000256" key="1">
    <source>
        <dbReference type="SAM" id="MobiDB-lite"/>
    </source>
</evidence>
<feature type="signal peptide" evidence="2">
    <location>
        <begin position="1"/>
        <end position="23"/>
    </location>
</feature>
<proteinExistence type="predicted"/>
<name>A0A8J5IYX1_9STRA</name>
<accession>A0A8J5IYX1</accession>
<keyword evidence="2" id="KW-0732">Signal</keyword>
<comment type="caution">
    <text evidence="3">The sequence shown here is derived from an EMBL/GenBank/DDBJ whole genome shotgun (WGS) entry which is preliminary data.</text>
</comment>
<gene>
    <name evidence="3" type="ORF">JG688_00015898</name>
</gene>
<feature type="region of interest" description="Disordered" evidence="1">
    <location>
        <begin position="160"/>
        <end position="232"/>
    </location>
</feature>
<feature type="compositionally biased region" description="Low complexity" evidence="1">
    <location>
        <begin position="165"/>
        <end position="215"/>
    </location>
</feature>
<sequence>MASRKPVTTVALAGILVATFATADVHIGVQHDATYSLPESRGLPCSGVGDEPIGTACPNCGDVATSDCQPYLLSYNGDVCVAPVDALCVLIDDDVWGCAFPKTGYTSAAEAETIAAYDGSGSSWSSGYKDDVQVGDEEDAGVNYDTTLDTPLGINCDVATGGKTESGNEYGSTGTTTSTGTTSTTTGGQTTVGYGSTSTGTNTGDFATTTNAAGGQSTGHYSSTTTGATEDVVTTGGKTHVDYSTGTSEITEGATTTVHYGTTTEGSTTTGGYATEDGTTTGGYTTEGGYSSTGTTTEGGATTGGYTTEGGKNTGGYTTGASETTYAHGGMSDEDCGSDESSPATDKTETTGDYGMTEETPGTTTVDYQTGASEETDGQQTTGGYETASEGGEEE</sequence>
<dbReference type="Proteomes" id="UP000709295">
    <property type="component" value="Unassembled WGS sequence"/>
</dbReference>
<evidence type="ECO:0000313" key="4">
    <source>
        <dbReference type="Proteomes" id="UP000709295"/>
    </source>
</evidence>
<reference evidence="3" key="1">
    <citation type="submission" date="2021-01" db="EMBL/GenBank/DDBJ databases">
        <title>Phytophthora aleatoria, a newly-described species from Pinus radiata is distinct from Phytophthora cactorum isolates based on comparative genomics.</title>
        <authorList>
            <person name="Mcdougal R."/>
            <person name="Panda P."/>
            <person name="Williams N."/>
            <person name="Studholme D.J."/>
        </authorList>
    </citation>
    <scope>NUCLEOTIDE SEQUENCE</scope>
    <source>
        <strain evidence="3">NZFS 4037</strain>
    </source>
</reference>
<feature type="non-terminal residue" evidence="3">
    <location>
        <position position="395"/>
    </location>
</feature>
<feature type="compositionally biased region" description="Polar residues" evidence="1">
    <location>
        <begin position="360"/>
        <end position="384"/>
    </location>
</feature>
<feature type="region of interest" description="Disordered" evidence="1">
    <location>
        <begin position="260"/>
        <end position="395"/>
    </location>
</feature>
<evidence type="ECO:0000313" key="3">
    <source>
        <dbReference type="EMBL" id="KAG6946705.1"/>
    </source>
</evidence>
<keyword evidence="4" id="KW-1185">Reference proteome</keyword>
<evidence type="ECO:0000256" key="2">
    <source>
        <dbReference type="SAM" id="SignalP"/>
    </source>
</evidence>
<feature type="compositionally biased region" description="Low complexity" evidence="1">
    <location>
        <begin position="260"/>
        <end position="311"/>
    </location>
</feature>
<dbReference type="EMBL" id="JAENGY010001830">
    <property type="protein sequence ID" value="KAG6946705.1"/>
    <property type="molecule type" value="Genomic_DNA"/>
</dbReference>
<organism evidence="3 4">
    <name type="scientific">Phytophthora aleatoria</name>
    <dbReference type="NCBI Taxonomy" id="2496075"/>
    <lineage>
        <taxon>Eukaryota</taxon>
        <taxon>Sar</taxon>
        <taxon>Stramenopiles</taxon>
        <taxon>Oomycota</taxon>
        <taxon>Peronosporomycetes</taxon>
        <taxon>Peronosporales</taxon>
        <taxon>Peronosporaceae</taxon>
        <taxon>Phytophthora</taxon>
    </lineage>
</organism>
<protein>
    <recommendedName>
        <fullName evidence="5">Cyst germination specific acidic repeat protein</fullName>
    </recommendedName>
</protein>
<evidence type="ECO:0008006" key="5">
    <source>
        <dbReference type="Google" id="ProtNLM"/>
    </source>
</evidence>
<dbReference type="AlphaFoldDB" id="A0A8J5IYX1"/>
<feature type="chain" id="PRO_5035155161" description="Cyst germination specific acidic repeat protein" evidence="2">
    <location>
        <begin position="24"/>
        <end position="395"/>
    </location>
</feature>